<name>A0A0A9AAB2_ARUDO</name>
<protein>
    <submittedName>
        <fullName evidence="1">Uncharacterized protein</fullName>
    </submittedName>
</protein>
<evidence type="ECO:0000313" key="1">
    <source>
        <dbReference type="EMBL" id="JAD45940.1"/>
    </source>
</evidence>
<accession>A0A0A9AAB2</accession>
<dbReference type="AlphaFoldDB" id="A0A0A9AAB2"/>
<reference evidence="1" key="1">
    <citation type="submission" date="2014-09" db="EMBL/GenBank/DDBJ databases">
        <authorList>
            <person name="Magalhaes I.L.F."/>
            <person name="Oliveira U."/>
            <person name="Santos F.R."/>
            <person name="Vidigal T.H.D.A."/>
            <person name="Brescovit A.D."/>
            <person name="Santos A.J."/>
        </authorList>
    </citation>
    <scope>NUCLEOTIDE SEQUENCE</scope>
    <source>
        <tissue evidence="1">Shoot tissue taken approximately 20 cm above the soil surface</tissue>
    </source>
</reference>
<organism evidence="1">
    <name type="scientific">Arundo donax</name>
    <name type="common">Giant reed</name>
    <name type="synonym">Donax arundinaceus</name>
    <dbReference type="NCBI Taxonomy" id="35708"/>
    <lineage>
        <taxon>Eukaryota</taxon>
        <taxon>Viridiplantae</taxon>
        <taxon>Streptophyta</taxon>
        <taxon>Embryophyta</taxon>
        <taxon>Tracheophyta</taxon>
        <taxon>Spermatophyta</taxon>
        <taxon>Magnoliopsida</taxon>
        <taxon>Liliopsida</taxon>
        <taxon>Poales</taxon>
        <taxon>Poaceae</taxon>
        <taxon>PACMAD clade</taxon>
        <taxon>Arundinoideae</taxon>
        <taxon>Arundineae</taxon>
        <taxon>Arundo</taxon>
    </lineage>
</organism>
<sequence length="24" mass="2789">MVTEYFQMVFKILVFRRGLEPGGA</sequence>
<proteinExistence type="predicted"/>
<dbReference type="EMBL" id="GBRH01251955">
    <property type="protein sequence ID" value="JAD45940.1"/>
    <property type="molecule type" value="Transcribed_RNA"/>
</dbReference>
<reference evidence="1" key="2">
    <citation type="journal article" date="2015" name="Data Brief">
        <title>Shoot transcriptome of the giant reed, Arundo donax.</title>
        <authorList>
            <person name="Barrero R.A."/>
            <person name="Guerrero F.D."/>
            <person name="Moolhuijzen P."/>
            <person name="Goolsby J.A."/>
            <person name="Tidwell J."/>
            <person name="Bellgard S.E."/>
            <person name="Bellgard M.I."/>
        </authorList>
    </citation>
    <scope>NUCLEOTIDE SEQUENCE</scope>
    <source>
        <tissue evidence="1">Shoot tissue taken approximately 20 cm above the soil surface</tissue>
    </source>
</reference>